<evidence type="ECO:0000256" key="4">
    <source>
        <dbReference type="PROSITE-ProRule" id="PRU00335"/>
    </source>
</evidence>
<feature type="domain" description="HTH tetR-type" evidence="5">
    <location>
        <begin position="9"/>
        <end position="69"/>
    </location>
</feature>
<keyword evidence="2 4" id="KW-0238">DNA-binding</keyword>
<evidence type="ECO:0000313" key="6">
    <source>
        <dbReference type="EMBL" id="MDJ1649907.1"/>
    </source>
</evidence>
<evidence type="ECO:0000313" key="7">
    <source>
        <dbReference type="Proteomes" id="UP001232750"/>
    </source>
</evidence>
<protein>
    <submittedName>
        <fullName evidence="6">Helix-turn-helix domain-containing protein</fullName>
    </submittedName>
</protein>
<comment type="caution">
    <text evidence="6">The sequence shown here is derived from an EMBL/GenBank/DDBJ whole genome shotgun (WGS) entry which is preliminary data.</text>
</comment>
<dbReference type="InterPro" id="IPR009057">
    <property type="entry name" value="Homeodomain-like_sf"/>
</dbReference>
<keyword evidence="3" id="KW-0804">Transcription</keyword>
<reference evidence="6 7" key="1">
    <citation type="submission" date="2023-05" db="EMBL/GenBank/DDBJ databases">
        <title>Gordonibacter KGMB12511T sp. nov., isolated from faeces of healthy Korean.</title>
        <authorList>
            <person name="Kim H.S."/>
            <person name="Kim J.-S."/>
            <person name="Suh M.K."/>
            <person name="Eom M.K."/>
            <person name="Do H.E."/>
            <person name="Lee J.-S."/>
        </authorList>
    </citation>
    <scope>NUCLEOTIDE SEQUENCE [LARGE SCALE GENOMIC DNA]</scope>
    <source>
        <strain evidence="6 7">KGMB12511</strain>
    </source>
</reference>
<dbReference type="Proteomes" id="UP001232750">
    <property type="component" value="Unassembled WGS sequence"/>
</dbReference>
<accession>A0ABT7DKY1</accession>
<dbReference type="PANTHER" id="PTHR30055">
    <property type="entry name" value="HTH-TYPE TRANSCRIPTIONAL REGULATOR RUTR"/>
    <property type="match status" value="1"/>
</dbReference>
<dbReference type="EMBL" id="JASJEU010000007">
    <property type="protein sequence ID" value="MDJ1649907.1"/>
    <property type="molecule type" value="Genomic_DNA"/>
</dbReference>
<dbReference type="InterPro" id="IPR036271">
    <property type="entry name" value="Tet_transcr_reg_TetR-rel_C_sf"/>
</dbReference>
<evidence type="ECO:0000256" key="3">
    <source>
        <dbReference type="ARBA" id="ARBA00023163"/>
    </source>
</evidence>
<dbReference type="Gene3D" id="1.10.357.10">
    <property type="entry name" value="Tetracycline Repressor, domain 2"/>
    <property type="match status" value="1"/>
</dbReference>
<sequence length="193" mass="21142">MVTRQEQRERRRQEILGEALKLFVRKGYAGTKIGDIAEAVGMSAGLMFHYFDSKEALYEELIRFGVEGPMGMVGTMAAEGDALAFFEGASAGILEYLHADPATADMFVLMGNALMDDSVPESVKELLSGFDVHTPTAKVVRRGQREGTIREGDPVALSIAFWCAIQGIAEELALNPDMPCPDSAWIVDIVRKR</sequence>
<keyword evidence="1" id="KW-0805">Transcription regulation</keyword>
<dbReference type="Pfam" id="PF00440">
    <property type="entry name" value="TetR_N"/>
    <property type="match status" value="1"/>
</dbReference>
<evidence type="ECO:0000259" key="5">
    <source>
        <dbReference type="PROSITE" id="PS50977"/>
    </source>
</evidence>
<proteinExistence type="predicted"/>
<name>A0ABT7DKY1_9ACTN</name>
<dbReference type="InterPro" id="IPR001647">
    <property type="entry name" value="HTH_TetR"/>
</dbReference>
<dbReference type="PANTHER" id="PTHR30055:SF234">
    <property type="entry name" value="HTH-TYPE TRANSCRIPTIONAL REGULATOR BETI"/>
    <property type="match status" value="1"/>
</dbReference>
<feature type="DNA-binding region" description="H-T-H motif" evidence="4">
    <location>
        <begin position="32"/>
        <end position="51"/>
    </location>
</feature>
<evidence type="ECO:0000256" key="2">
    <source>
        <dbReference type="ARBA" id="ARBA00023125"/>
    </source>
</evidence>
<dbReference type="PRINTS" id="PR00455">
    <property type="entry name" value="HTHTETR"/>
</dbReference>
<dbReference type="SUPFAM" id="SSF46689">
    <property type="entry name" value="Homeodomain-like"/>
    <property type="match status" value="1"/>
</dbReference>
<keyword evidence="7" id="KW-1185">Reference proteome</keyword>
<dbReference type="RefSeq" id="WP_283831255.1">
    <property type="nucleotide sequence ID" value="NZ_JASJEU010000007.1"/>
</dbReference>
<dbReference type="SUPFAM" id="SSF48498">
    <property type="entry name" value="Tetracyclin repressor-like, C-terminal domain"/>
    <property type="match status" value="1"/>
</dbReference>
<dbReference type="PROSITE" id="PS50977">
    <property type="entry name" value="HTH_TETR_2"/>
    <property type="match status" value="1"/>
</dbReference>
<evidence type="ECO:0000256" key="1">
    <source>
        <dbReference type="ARBA" id="ARBA00023015"/>
    </source>
</evidence>
<organism evidence="6 7">
    <name type="scientific">Gordonibacter faecis</name>
    <dbReference type="NCBI Taxonomy" id="3047475"/>
    <lineage>
        <taxon>Bacteria</taxon>
        <taxon>Bacillati</taxon>
        <taxon>Actinomycetota</taxon>
        <taxon>Coriobacteriia</taxon>
        <taxon>Eggerthellales</taxon>
        <taxon>Eggerthellaceae</taxon>
        <taxon>Gordonibacter</taxon>
    </lineage>
</organism>
<gene>
    <name evidence="6" type="ORF">QNJ86_03745</name>
</gene>
<dbReference type="InterPro" id="IPR050109">
    <property type="entry name" value="HTH-type_TetR-like_transc_reg"/>
</dbReference>